<evidence type="ECO:0000313" key="1">
    <source>
        <dbReference type="EMBL" id="DAF60443.1"/>
    </source>
</evidence>
<dbReference type="EMBL" id="BK032788">
    <property type="protein sequence ID" value="DAF60443.1"/>
    <property type="molecule type" value="Genomic_DNA"/>
</dbReference>
<organism evidence="1">
    <name type="scientific">Siphoviridae sp. ctmHK36</name>
    <dbReference type="NCBI Taxonomy" id="2827931"/>
    <lineage>
        <taxon>Viruses</taxon>
        <taxon>Duplodnaviria</taxon>
        <taxon>Heunggongvirae</taxon>
        <taxon>Uroviricota</taxon>
        <taxon>Caudoviricetes</taxon>
    </lineage>
</organism>
<name>A0A8S5TBN5_9CAUD</name>
<accession>A0A8S5TBN5</accession>
<reference evidence="1" key="1">
    <citation type="journal article" date="2021" name="Proc. Natl. Acad. Sci. U.S.A.">
        <title>A Catalog of Tens of Thousands of Viruses from Human Metagenomes Reveals Hidden Associations with Chronic Diseases.</title>
        <authorList>
            <person name="Tisza M.J."/>
            <person name="Buck C.B."/>
        </authorList>
    </citation>
    <scope>NUCLEOTIDE SEQUENCE</scope>
    <source>
        <strain evidence="1">CtmHK36</strain>
    </source>
</reference>
<proteinExistence type="predicted"/>
<sequence length="148" mass="17146">MSKTLSGKFFIVGVKYQKTLEDGTEASTTEQYLVDAQSWTECEARTIDNMSLYTSGELDITSMKKASFSELFLSEVDDEDKYYECVMNFITVDDKTDKERRSKVRYLVQGKSLENARKNVDEAMKSTMIDYDIYSLKETSLMDIFFKE</sequence>
<dbReference type="InterPro" id="IPR027848">
    <property type="entry name" value="DUF4494"/>
</dbReference>
<dbReference type="Pfam" id="PF14902">
    <property type="entry name" value="DUF4494"/>
    <property type="match status" value="1"/>
</dbReference>
<protein>
    <submittedName>
        <fullName evidence="1">Uncharacterized protein</fullName>
    </submittedName>
</protein>